<name>A0A2H0TIX9_9BACT</name>
<dbReference type="InterPro" id="IPR001279">
    <property type="entry name" value="Metallo-B-lactamas"/>
</dbReference>
<evidence type="ECO:0000313" key="6">
    <source>
        <dbReference type="EMBL" id="PIR71508.1"/>
    </source>
</evidence>
<evidence type="ECO:0000256" key="2">
    <source>
        <dbReference type="ARBA" id="ARBA00022723"/>
    </source>
</evidence>
<accession>A0A2H0TIX9</accession>
<dbReference type="GO" id="GO:0016787">
    <property type="term" value="F:hydrolase activity"/>
    <property type="evidence" value="ECO:0007669"/>
    <property type="project" value="UniProtKB-KW"/>
</dbReference>
<evidence type="ECO:0000256" key="3">
    <source>
        <dbReference type="ARBA" id="ARBA00022801"/>
    </source>
</evidence>
<sequence length="164" mass="17818">MKIKLLVVGPLLTNCYLVISAGELLIIDPGGEGGKILKEIEVTGAKLKYIINTHNHPDHISANEKIRQVTGAEILIDLKNGDEIRIGNSVLKVIQTPGHTKDSICLLGKGFIFTGDTLFKDGKGRTDLPGGSEKDLEKSLEKLKKIIKPGTIVYPGHGEIFEPR</sequence>
<proteinExistence type="predicted"/>
<comment type="cofactor">
    <cofactor evidence="1">
        <name>Zn(2+)</name>
        <dbReference type="ChEBI" id="CHEBI:29105"/>
    </cofactor>
</comment>
<dbReference type="CDD" id="cd06262">
    <property type="entry name" value="metallo-hydrolase-like_MBL-fold"/>
    <property type="match status" value="1"/>
</dbReference>
<reference evidence="7" key="1">
    <citation type="submission" date="2017-09" db="EMBL/GenBank/DDBJ databases">
        <title>Depth-based differentiation of microbial function through sediment-hosted aquifers and enrichment of novel symbionts in the deep terrestrial subsurface.</title>
        <authorList>
            <person name="Probst A.J."/>
            <person name="Ladd B."/>
            <person name="Jarett J.K."/>
            <person name="Geller-Mcgrath D.E."/>
            <person name="Sieber C.M.K."/>
            <person name="Emerson J.B."/>
            <person name="Anantharaman K."/>
            <person name="Thomas B.C."/>
            <person name="Malmstrom R."/>
            <person name="Stieglmeier M."/>
            <person name="Klingl A."/>
            <person name="Woyke T."/>
            <person name="Ryan C.M."/>
            <person name="Banfield J.F."/>
        </authorList>
    </citation>
    <scope>NUCLEOTIDE SEQUENCE [LARGE SCALE GENOMIC DNA]</scope>
</reference>
<dbReference type="SUPFAM" id="SSF56281">
    <property type="entry name" value="Metallo-hydrolase/oxidoreductase"/>
    <property type="match status" value="1"/>
</dbReference>
<evidence type="ECO:0000259" key="5">
    <source>
        <dbReference type="SMART" id="SM00849"/>
    </source>
</evidence>
<dbReference type="SMART" id="SM00849">
    <property type="entry name" value="Lactamase_B"/>
    <property type="match status" value="1"/>
</dbReference>
<dbReference type="PANTHER" id="PTHR46233">
    <property type="entry name" value="HYDROXYACYLGLUTATHIONE HYDROLASE GLOC"/>
    <property type="match status" value="1"/>
</dbReference>
<feature type="domain" description="Metallo-beta-lactamase" evidence="5">
    <location>
        <begin position="12"/>
        <end position="157"/>
    </location>
</feature>
<dbReference type="Proteomes" id="UP000228909">
    <property type="component" value="Unassembled WGS sequence"/>
</dbReference>
<dbReference type="EMBL" id="PFCK01000065">
    <property type="protein sequence ID" value="PIR71508.1"/>
    <property type="molecule type" value="Genomic_DNA"/>
</dbReference>
<dbReference type="Pfam" id="PF00753">
    <property type="entry name" value="Lactamase_B"/>
    <property type="match status" value="2"/>
</dbReference>
<gene>
    <name evidence="6" type="ORF">COU43_02280</name>
</gene>
<evidence type="ECO:0000313" key="7">
    <source>
        <dbReference type="Proteomes" id="UP000228909"/>
    </source>
</evidence>
<evidence type="ECO:0000256" key="1">
    <source>
        <dbReference type="ARBA" id="ARBA00001947"/>
    </source>
</evidence>
<keyword evidence="2" id="KW-0479">Metal-binding</keyword>
<comment type="caution">
    <text evidence="6">The sequence shown here is derived from an EMBL/GenBank/DDBJ whole genome shotgun (WGS) entry which is preliminary data.</text>
</comment>
<dbReference type="AlphaFoldDB" id="A0A2H0TIX9"/>
<organism evidence="6 7">
    <name type="scientific">Candidatus Nealsonbacteria bacterium CG10_big_fil_rev_8_21_14_0_10_37_25</name>
    <dbReference type="NCBI Taxonomy" id="1974711"/>
    <lineage>
        <taxon>Bacteria</taxon>
        <taxon>Candidatus Nealsoniibacteriota</taxon>
    </lineage>
</organism>
<keyword evidence="4" id="KW-0862">Zinc</keyword>
<dbReference type="Gene3D" id="3.60.15.10">
    <property type="entry name" value="Ribonuclease Z/Hydroxyacylglutathione hydrolase-like"/>
    <property type="match status" value="1"/>
</dbReference>
<protein>
    <submittedName>
        <fullName evidence="6">MBL fold metallo-hydrolase</fullName>
    </submittedName>
</protein>
<keyword evidence="3 6" id="KW-0378">Hydrolase</keyword>
<dbReference type="InterPro" id="IPR036866">
    <property type="entry name" value="RibonucZ/Hydroxyglut_hydro"/>
</dbReference>
<dbReference type="PANTHER" id="PTHR46233:SF3">
    <property type="entry name" value="HYDROXYACYLGLUTATHIONE HYDROLASE GLOC"/>
    <property type="match status" value="1"/>
</dbReference>
<dbReference type="GO" id="GO:0046872">
    <property type="term" value="F:metal ion binding"/>
    <property type="evidence" value="ECO:0007669"/>
    <property type="project" value="UniProtKB-KW"/>
</dbReference>
<dbReference type="InterPro" id="IPR051453">
    <property type="entry name" value="MBL_Glyoxalase_II"/>
</dbReference>
<evidence type="ECO:0000256" key="4">
    <source>
        <dbReference type="ARBA" id="ARBA00022833"/>
    </source>
</evidence>